<dbReference type="EMBL" id="BAAAQN010000014">
    <property type="protein sequence ID" value="GAA2028053.1"/>
    <property type="molecule type" value="Genomic_DNA"/>
</dbReference>
<dbReference type="Gene3D" id="3.90.79.10">
    <property type="entry name" value="Nucleoside Triphosphate Pyrophosphohydrolase"/>
    <property type="match status" value="1"/>
</dbReference>
<evidence type="ECO:0000313" key="4">
    <source>
        <dbReference type="Proteomes" id="UP001500751"/>
    </source>
</evidence>
<dbReference type="CDD" id="cd04697">
    <property type="entry name" value="NUDIX_Hydrolase"/>
    <property type="match status" value="1"/>
</dbReference>
<feature type="domain" description="Nudix hydrolase" evidence="2">
    <location>
        <begin position="89"/>
        <end position="217"/>
    </location>
</feature>
<dbReference type="Proteomes" id="UP001500751">
    <property type="component" value="Unassembled WGS sequence"/>
</dbReference>
<dbReference type="PANTHER" id="PTHR10885:SF0">
    <property type="entry name" value="ISOPENTENYL-DIPHOSPHATE DELTA-ISOMERASE"/>
    <property type="match status" value="1"/>
</dbReference>
<evidence type="ECO:0000313" key="3">
    <source>
        <dbReference type="EMBL" id="GAA2028053.1"/>
    </source>
</evidence>
<sequence>MHMHTRIAATTPTKAHTISYILSRVPRRPGTPGTTADSPIRGSRPLGGFTRAACFDDSVNPDEELVYEVDENDKILRVVRRGELTDENLRHRCVYILFRDRAGRILVHRRAAAKRVFPKYYDMFVAGMVPAGETYDQAARREGGEEVGQHNVVLRRLGKFRFDHDKVPQWAAVYTATVSGPVVPQPEEVEWFGFLTEDELAESVKENDYCPDSLYFYARLRGESVAQPETES</sequence>
<dbReference type="SUPFAM" id="SSF55811">
    <property type="entry name" value="Nudix"/>
    <property type="match status" value="1"/>
</dbReference>
<keyword evidence="4" id="KW-1185">Reference proteome</keyword>
<organism evidence="3 4">
    <name type="scientific">Catenulispora yoronensis</name>
    <dbReference type="NCBI Taxonomy" id="450799"/>
    <lineage>
        <taxon>Bacteria</taxon>
        <taxon>Bacillati</taxon>
        <taxon>Actinomycetota</taxon>
        <taxon>Actinomycetes</taxon>
        <taxon>Catenulisporales</taxon>
        <taxon>Catenulisporaceae</taxon>
        <taxon>Catenulispora</taxon>
    </lineage>
</organism>
<dbReference type="Pfam" id="PF00293">
    <property type="entry name" value="NUDIX"/>
    <property type="match status" value="1"/>
</dbReference>
<dbReference type="InterPro" id="IPR015797">
    <property type="entry name" value="NUDIX_hydrolase-like_dom_sf"/>
</dbReference>
<dbReference type="InterPro" id="IPR020084">
    <property type="entry name" value="NUDIX_hydrolase_CS"/>
</dbReference>
<dbReference type="InterPro" id="IPR000086">
    <property type="entry name" value="NUDIX_hydrolase_dom"/>
</dbReference>
<dbReference type="PANTHER" id="PTHR10885">
    <property type="entry name" value="ISOPENTENYL-DIPHOSPHATE DELTA-ISOMERASE"/>
    <property type="match status" value="1"/>
</dbReference>
<accession>A0ABN2U2W1</accession>
<evidence type="ECO:0000256" key="1">
    <source>
        <dbReference type="ARBA" id="ARBA00022801"/>
    </source>
</evidence>
<name>A0ABN2U2W1_9ACTN</name>
<evidence type="ECO:0000259" key="2">
    <source>
        <dbReference type="PROSITE" id="PS51462"/>
    </source>
</evidence>
<protein>
    <recommendedName>
        <fullName evidence="2">Nudix hydrolase domain-containing protein</fullName>
    </recommendedName>
</protein>
<dbReference type="PROSITE" id="PS00893">
    <property type="entry name" value="NUDIX_BOX"/>
    <property type="match status" value="1"/>
</dbReference>
<proteinExistence type="predicted"/>
<reference evidence="3 4" key="1">
    <citation type="journal article" date="2019" name="Int. J. Syst. Evol. Microbiol.">
        <title>The Global Catalogue of Microorganisms (GCM) 10K type strain sequencing project: providing services to taxonomists for standard genome sequencing and annotation.</title>
        <authorList>
            <consortium name="The Broad Institute Genomics Platform"/>
            <consortium name="The Broad Institute Genome Sequencing Center for Infectious Disease"/>
            <person name="Wu L."/>
            <person name="Ma J."/>
        </authorList>
    </citation>
    <scope>NUCLEOTIDE SEQUENCE [LARGE SCALE GENOMIC DNA]</scope>
    <source>
        <strain evidence="3 4">JCM 16014</strain>
    </source>
</reference>
<dbReference type="PROSITE" id="PS51462">
    <property type="entry name" value="NUDIX"/>
    <property type="match status" value="1"/>
</dbReference>
<comment type="caution">
    <text evidence="3">The sequence shown here is derived from an EMBL/GenBank/DDBJ whole genome shotgun (WGS) entry which is preliminary data.</text>
</comment>
<gene>
    <name evidence="3" type="ORF">GCM10009839_28830</name>
</gene>
<keyword evidence="1" id="KW-0378">Hydrolase</keyword>